<dbReference type="AlphaFoldDB" id="A0A3F3PVP1"/>
<organism evidence="1 2">
    <name type="scientific">Aspergillus welwitschiae</name>
    <dbReference type="NCBI Taxonomy" id="1341132"/>
    <lineage>
        <taxon>Eukaryota</taxon>
        <taxon>Fungi</taxon>
        <taxon>Dikarya</taxon>
        <taxon>Ascomycota</taxon>
        <taxon>Pezizomycotina</taxon>
        <taxon>Eurotiomycetes</taxon>
        <taxon>Eurotiomycetidae</taxon>
        <taxon>Eurotiales</taxon>
        <taxon>Aspergillaceae</taxon>
        <taxon>Aspergillus</taxon>
        <taxon>Aspergillus subgen. Circumdati</taxon>
    </lineage>
</organism>
<sequence>MRRMNGYCEQVFSAVGWKPKLGLCVTLLTYTVAHLFRREKTKFTKLVEKVEIDTSVVCSFEEAAWIRKGVINTERERANTSNFRGSYSGYALSRFCTSSALWPQNKLEPESRHYFCSIELTRSITTRILVEREQALS</sequence>
<accession>A0A3F3PVP1</accession>
<dbReference type="GeneID" id="38135449"/>
<evidence type="ECO:0000313" key="2">
    <source>
        <dbReference type="Proteomes" id="UP000253729"/>
    </source>
</evidence>
<name>A0A3F3PVP1_9EURO</name>
<dbReference type="EMBL" id="KZ852057">
    <property type="protein sequence ID" value="RDH31000.1"/>
    <property type="molecule type" value="Genomic_DNA"/>
</dbReference>
<protein>
    <submittedName>
        <fullName evidence="1">Uncharacterized protein</fullName>
    </submittedName>
</protein>
<proteinExistence type="predicted"/>
<reference evidence="1 2" key="1">
    <citation type="submission" date="2018-07" db="EMBL/GenBank/DDBJ databases">
        <title>The genomes of Aspergillus section Nigri reveals drivers in fungal speciation.</title>
        <authorList>
            <consortium name="DOE Joint Genome Institute"/>
            <person name="Vesth T.C."/>
            <person name="Nybo J."/>
            <person name="Theobald S."/>
            <person name="Brandl J."/>
            <person name="Frisvad J.C."/>
            <person name="Nielsen K.F."/>
            <person name="Lyhne E.K."/>
            <person name="Kogle M.E."/>
            <person name="Kuo A."/>
            <person name="Riley R."/>
            <person name="Clum A."/>
            <person name="Nolan M."/>
            <person name="Lipzen A."/>
            <person name="Salamov A."/>
            <person name="Henrissat B."/>
            <person name="Wiebenga A."/>
            <person name="De vries R.P."/>
            <person name="Grigoriev I.V."/>
            <person name="Mortensen U.H."/>
            <person name="Andersen M.R."/>
            <person name="Baker S.E."/>
        </authorList>
    </citation>
    <scope>NUCLEOTIDE SEQUENCE [LARGE SCALE GENOMIC DNA]</scope>
    <source>
        <strain evidence="1 2">CBS 139.54b</strain>
    </source>
</reference>
<evidence type="ECO:0000313" key="1">
    <source>
        <dbReference type="EMBL" id="RDH31000.1"/>
    </source>
</evidence>
<dbReference type="Proteomes" id="UP000253729">
    <property type="component" value="Unassembled WGS sequence"/>
</dbReference>
<keyword evidence="2" id="KW-1185">Reference proteome</keyword>
<dbReference type="RefSeq" id="XP_026624022.1">
    <property type="nucleotide sequence ID" value="XM_026767093.1"/>
</dbReference>
<gene>
    <name evidence="1" type="ORF">BDQ94DRAFT_147879</name>
</gene>